<dbReference type="PRINTS" id="PR00103">
    <property type="entry name" value="CAMPKINASE"/>
</dbReference>
<dbReference type="GO" id="GO:0030552">
    <property type="term" value="F:cAMP binding"/>
    <property type="evidence" value="ECO:0007669"/>
    <property type="project" value="UniProtKB-KW"/>
</dbReference>
<dbReference type="SUPFAM" id="SSF47391">
    <property type="entry name" value="Dimerization-anchoring domain of cAMP-dependent PK regulatory subunit"/>
    <property type="match status" value="1"/>
</dbReference>
<evidence type="ECO:0000256" key="5">
    <source>
        <dbReference type="ARBA" id="ARBA00022737"/>
    </source>
</evidence>
<dbReference type="InterPro" id="IPR050503">
    <property type="entry name" value="cAMP-dep_PK_reg_su-like"/>
</dbReference>
<dbReference type="SMART" id="SM00100">
    <property type="entry name" value="cNMP"/>
    <property type="match status" value="2"/>
</dbReference>
<feature type="compositionally biased region" description="Basic and acidic residues" evidence="9">
    <location>
        <begin position="275"/>
        <end position="294"/>
    </location>
</feature>
<comment type="similarity">
    <text evidence="1">Belongs to the Luc7 family.</text>
</comment>
<dbReference type="SUPFAM" id="SSF51206">
    <property type="entry name" value="cAMP-binding domain-like"/>
    <property type="match status" value="2"/>
</dbReference>
<dbReference type="Pfam" id="PF02197">
    <property type="entry name" value="RIIa"/>
    <property type="match status" value="1"/>
</dbReference>
<dbReference type="InterPro" id="IPR014710">
    <property type="entry name" value="RmlC-like_jellyroll"/>
</dbReference>
<dbReference type="GO" id="GO:0006376">
    <property type="term" value="P:mRNA splice site recognition"/>
    <property type="evidence" value="ECO:0007669"/>
    <property type="project" value="InterPro"/>
</dbReference>
<keyword evidence="5" id="KW-0677">Repeat</keyword>
<dbReference type="Proteomes" id="UP000663828">
    <property type="component" value="Unassembled WGS sequence"/>
</dbReference>
<evidence type="ECO:0000256" key="6">
    <source>
        <dbReference type="ARBA" id="ARBA00022741"/>
    </source>
</evidence>
<dbReference type="Pfam" id="PF03194">
    <property type="entry name" value="LUC7"/>
    <property type="match status" value="2"/>
</dbReference>
<evidence type="ECO:0000256" key="9">
    <source>
        <dbReference type="SAM" id="MobiDB-lite"/>
    </source>
</evidence>
<keyword evidence="8" id="KW-0175">Coiled coil</keyword>
<comment type="similarity">
    <text evidence="2">Belongs to the cAMP-dependent kinase regulatory chain family.</text>
</comment>
<dbReference type="GO" id="GO:0003729">
    <property type="term" value="F:mRNA binding"/>
    <property type="evidence" value="ECO:0007669"/>
    <property type="project" value="InterPro"/>
</dbReference>
<dbReference type="Pfam" id="PF00027">
    <property type="entry name" value="cNMP_binding"/>
    <property type="match status" value="2"/>
</dbReference>
<protein>
    <recommendedName>
        <fullName evidence="10">Cyclic nucleotide-binding domain-containing protein</fullName>
    </recommendedName>
</protein>
<dbReference type="PANTHER" id="PTHR11635">
    <property type="entry name" value="CAMP-DEPENDENT PROTEIN KINASE REGULATORY CHAIN"/>
    <property type="match status" value="1"/>
</dbReference>
<feature type="domain" description="Cyclic nucleotide-binding" evidence="10">
    <location>
        <begin position="424"/>
        <end position="539"/>
    </location>
</feature>
<dbReference type="Gene3D" id="2.60.120.10">
    <property type="entry name" value="Jelly Rolls"/>
    <property type="match status" value="2"/>
</dbReference>
<keyword evidence="7" id="KW-0114">cAMP</keyword>
<organism evidence="11 12">
    <name type="scientific">Adineta ricciae</name>
    <name type="common">Rotifer</name>
    <dbReference type="NCBI Taxonomy" id="249248"/>
    <lineage>
        <taxon>Eukaryota</taxon>
        <taxon>Metazoa</taxon>
        <taxon>Spiralia</taxon>
        <taxon>Gnathifera</taxon>
        <taxon>Rotifera</taxon>
        <taxon>Eurotatoria</taxon>
        <taxon>Bdelloidea</taxon>
        <taxon>Adinetida</taxon>
        <taxon>Adinetidae</taxon>
        <taxon>Adineta</taxon>
    </lineage>
</organism>
<dbReference type="GO" id="GO:0005685">
    <property type="term" value="C:U1 snRNP"/>
    <property type="evidence" value="ECO:0007669"/>
    <property type="project" value="InterPro"/>
</dbReference>
<dbReference type="EMBL" id="CAJNOR010001972">
    <property type="protein sequence ID" value="CAF1228595.1"/>
    <property type="molecule type" value="Genomic_DNA"/>
</dbReference>
<sequence>MALAAQQSLLDELMGKGRNAGKGEHIQRSRFDDPDVCKLMLVDYCPHELFINTRQNLGFCDKSHESHLQKEYSLKNGVLYKSLARIMFSRYQSSSRYRKLGYEEEFGIKRKDCVRLPQCRVVFSENYLQSLIADVERRIKRGQERLRLTQGEPNSENDPLRFRNELISKIKEISDEITSYVLKSEELGNACQIDEAQHVLSQCEELREQKNSLELQLNEEIARTESNKPMEVCNVCGSFLVIGDIQSRVDEHNSGKQHAGYAKIRATLEAIAKRKSEALDKERTESSQKQENSSRKRVMMCLSPDMTSSSTDVELLLRQCEDYINDNDIMNLVKQCLHSLCIQQPENPVQFLKQYFSGEQYDQDPSTIDGNQIQYPLLVKKRRGAVSSKSSSGIHGAISFVREVVQKDYATMCALSEAIKKNILFSHLDENERAQIFDAMFPEIHLAGDTIIQQGEKGENFYIIDKGEVNVYINDELVTSIGECSSFGELALIYGTPRAATVKAKTDVKLWSLLGETYRRILMDSTLKKRKMYEEFLSKVSILETLDEWERLTVADSLEPIQFEDGDIVVKQGDPGDDFFIIVEGNGIVYQKTSESPQAVEVDTLGPGNYFGEIALLCNRPRVATVVAKGTLKCVKMDRARFERVLGPIQDILKRNIPRYNSVIRLDQLRAAAATAATPTISDNNPNNDESSQ</sequence>
<keyword evidence="4" id="KW-0116">cAMP-binding</keyword>
<feature type="region of interest" description="Disordered" evidence="9">
    <location>
        <begin position="275"/>
        <end position="295"/>
    </location>
</feature>
<evidence type="ECO:0000256" key="3">
    <source>
        <dbReference type="ARBA" id="ARBA00022553"/>
    </source>
</evidence>
<keyword evidence="6" id="KW-0547">Nucleotide-binding</keyword>
<proteinExistence type="inferred from homology"/>
<dbReference type="GO" id="GO:0034236">
    <property type="term" value="F:protein kinase A catalytic subunit binding"/>
    <property type="evidence" value="ECO:0007669"/>
    <property type="project" value="TreeGrafter"/>
</dbReference>
<dbReference type="PROSITE" id="PS00888">
    <property type="entry name" value="CNMP_BINDING_1"/>
    <property type="match status" value="2"/>
</dbReference>
<dbReference type="InterPro" id="IPR018488">
    <property type="entry name" value="cNMP-bd_CS"/>
</dbReference>
<dbReference type="AlphaFoldDB" id="A0A814YFV7"/>
<accession>A0A814YFV7</accession>
<evidence type="ECO:0000256" key="4">
    <source>
        <dbReference type="ARBA" id="ARBA00022566"/>
    </source>
</evidence>
<dbReference type="FunFam" id="2.60.120.10:FF:000006">
    <property type="entry name" value="cAMP-dependent protein kinase type I-alpha regulatory subunit"/>
    <property type="match status" value="1"/>
</dbReference>
<evidence type="ECO:0000256" key="1">
    <source>
        <dbReference type="ARBA" id="ARBA00005655"/>
    </source>
</evidence>
<evidence type="ECO:0000313" key="12">
    <source>
        <dbReference type="Proteomes" id="UP000663828"/>
    </source>
</evidence>
<dbReference type="Gene3D" id="1.20.890.10">
    <property type="entry name" value="cAMP-dependent protein kinase regulatory subunit, dimerization-anchoring domain"/>
    <property type="match status" value="1"/>
</dbReference>
<reference evidence="11" key="1">
    <citation type="submission" date="2021-02" db="EMBL/GenBank/DDBJ databases">
        <authorList>
            <person name="Nowell W R."/>
        </authorList>
    </citation>
    <scope>NUCLEOTIDE SEQUENCE</scope>
</reference>
<dbReference type="PANTHER" id="PTHR11635:SF152">
    <property type="entry name" value="CAMP-DEPENDENT PROTEIN KINASE TYPE I REGULATORY SUBUNIT-RELATED"/>
    <property type="match status" value="1"/>
</dbReference>
<keyword evidence="12" id="KW-1185">Reference proteome</keyword>
<dbReference type="InterPro" id="IPR003117">
    <property type="entry name" value="cAMP_dep_PK_reg_su_I/II_a/b"/>
</dbReference>
<evidence type="ECO:0000256" key="8">
    <source>
        <dbReference type="SAM" id="Coils"/>
    </source>
</evidence>
<dbReference type="GO" id="GO:0004862">
    <property type="term" value="F:cAMP-dependent protein kinase inhibitor activity"/>
    <property type="evidence" value="ECO:0007669"/>
    <property type="project" value="TreeGrafter"/>
</dbReference>
<dbReference type="InterPro" id="IPR004882">
    <property type="entry name" value="Luc7-rel"/>
</dbReference>
<feature type="coiled-coil region" evidence="8">
    <location>
        <begin position="196"/>
        <end position="223"/>
    </location>
</feature>
<name>A0A814YFV7_ADIRI</name>
<evidence type="ECO:0000313" key="11">
    <source>
        <dbReference type="EMBL" id="CAF1228595.1"/>
    </source>
</evidence>
<dbReference type="PROSITE" id="PS50042">
    <property type="entry name" value="CNMP_BINDING_3"/>
    <property type="match status" value="2"/>
</dbReference>
<dbReference type="GO" id="GO:0005829">
    <property type="term" value="C:cytosol"/>
    <property type="evidence" value="ECO:0007669"/>
    <property type="project" value="TreeGrafter"/>
</dbReference>
<evidence type="ECO:0000256" key="2">
    <source>
        <dbReference type="ARBA" id="ARBA00005753"/>
    </source>
</evidence>
<dbReference type="CDD" id="cd00038">
    <property type="entry name" value="CAP_ED"/>
    <property type="match status" value="2"/>
</dbReference>
<dbReference type="GO" id="GO:0005952">
    <property type="term" value="C:cAMP-dependent protein kinase complex"/>
    <property type="evidence" value="ECO:0007669"/>
    <property type="project" value="InterPro"/>
</dbReference>
<dbReference type="InterPro" id="IPR018490">
    <property type="entry name" value="cNMP-bd_dom_sf"/>
</dbReference>
<feature type="domain" description="Cyclic nucleotide-binding" evidence="10">
    <location>
        <begin position="542"/>
        <end position="663"/>
    </location>
</feature>
<evidence type="ECO:0000256" key="7">
    <source>
        <dbReference type="ARBA" id="ARBA00023149"/>
    </source>
</evidence>
<gene>
    <name evidence="11" type="ORF">XAT740_LOCUS25099</name>
</gene>
<dbReference type="InterPro" id="IPR000595">
    <property type="entry name" value="cNMP-bd_dom"/>
</dbReference>
<keyword evidence="3" id="KW-0597">Phosphoprotein</keyword>
<comment type="caution">
    <text evidence="11">The sequence shown here is derived from an EMBL/GenBank/DDBJ whole genome shotgun (WGS) entry which is preliminary data.</text>
</comment>
<dbReference type="PROSITE" id="PS00889">
    <property type="entry name" value="CNMP_BINDING_2"/>
    <property type="match status" value="1"/>
</dbReference>
<evidence type="ECO:0000259" key="10">
    <source>
        <dbReference type="PROSITE" id="PS50042"/>
    </source>
</evidence>